<feature type="domain" description="Fibrobacter succinogenes major paralogous" evidence="1">
    <location>
        <begin position="47"/>
        <end position="227"/>
    </location>
</feature>
<dbReference type="NCBIfam" id="TIGR02145">
    <property type="entry name" value="Fib_succ_major"/>
    <property type="match status" value="1"/>
</dbReference>
<accession>X1E957</accession>
<feature type="non-terminal residue" evidence="2">
    <location>
        <position position="227"/>
    </location>
</feature>
<dbReference type="Pfam" id="PF09603">
    <property type="entry name" value="Fib_succ_major"/>
    <property type="match status" value="1"/>
</dbReference>
<reference evidence="2" key="1">
    <citation type="journal article" date="2014" name="Front. Microbiol.">
        <title>High frequency of phylogenetically diverse reductive dehalogenase-homologous genes in deep subseafloor sedimentary metagenomes.</title>
        <authorList>
            <person name="Kawai M."/>
            <person name="Futagami T."/>
            <person name="Toyoda A."/>
            <person name="Takaki Y."/>
            <person name="Nishi S."/>
            <person name="Hori S."/>
            <person name="Arai W."/>
            <person name="Tsubouchi T."/>
            <person name="Morono Y."/>
            <person name="Uchiyama I."/>
            <person name="Ito T."/>
            <person name="Fujiyama A."/>
            <person name="Inagaki F."/>
            <person name="Takami H."/>
        </authorList>
    </citation>
    <scope>NUCLEOTIDE SEQUENCE</scope>
    <source>
        <strain evidence="2">Expedition CK06-06</strain>
    </source>
</reference>
<dbReference type="EMBL" id="BART01020685">
    <property type="protein sequence ID" value="GAH05183.1"/>
    <property type="molecule type" value="Genomic_DNA"/>
</dbReference>
<evidence type="ECO:0000313" key="2">
    <source>
        <dbReference type="EMBL" id="GAH05183.1"/>
    </source>
</evidence>
<name>X1E957_9ZZZZ</name>
<proteinExistence type="predicted"/>
<comment type="caution">
    <text evidence="2">The sequence shown here is derived from an EMBL/GenBank/DDBJ whole genome shotgun (WGS) entry which is preliminary data.</text>
</comment>
<dbReference type="InterPro" id="IPR011871">
    <property type="entry name" value="Fib_succ_major"/>
</dbReference>
<gene>
    <name evidence="2" type="ORF">S01H4_38362</name>
</gene>
<protein>
    <recommendedName>
        <fullName evidence="1">Fibrobacter succinogenes major paralogous domain-containing protein</fullName>
    </recommendedName>
</protein>
<evidence type="ECO:0000259" key="1">
    <source>
        <dbReference type="Pfam" id="PF09603"/>
    </source>
</evidence>
<sequence>MITSFKIGKFILALIVMLFLFGGLNTLSGQDTGSFTDSRDGITYFWVKIGDQTWMSENLAYLPQVDTVTDGSEDISEGKYYYVYDFAPQPGNDETTQVTNAKAAVNYQTYGVLYNWYAAMENESSSATNPSRVQGVCPIGWHLPSHDEWTELETWLIDNGYGYEGSGADIAKALAATSGWTTDDTPGNVGNDQASNNSSGFFALPGGTRNSDGTFGSIDNFGHWWSS</sequence>
<organism evidence="2">
    <name type="scientific">marine sediment metagenome</name>
    <dbReference type="NCBI Taxonomy" id="412755"/>
    <lineage>
        <taxon>unclassified sequences</taxon>
        <taxon>metagenomes</taxon>
        <taxon>ecological metagenomes</taxon>
    </lineage>
</organism>
<dbReference type="AlphaFoldDB" id="X1E957"/>